<dbReference type="GO" id="GO:0106274">
    <property type="term" value="F:NAD+-protein-arginine ADP-ribosyltransferase activity"/>
    <property type="evidence" value="ECO:0007669"/>
    <property type="project" value="UniProtKB-EC"/>
</dbReference>
<evidence type="ECO:0000256" key="4">
    <source>
        <dbReference type="ARBA" id="ARBA00022656"/>
    </source>
</evidence>
<dbReference type="PROSITE" id="PS51996">
    <property type="entry name" value="TR_MART"/>
    <property type="match status" value="1"/>
</dbReference>
<keyword evidence="8" id="KW-0843">Virulence</keyword>
<evidence type="ECO:0000256" key="6">
    <source>
        <dbReference type="ARBA" id="ARBA00022679"/>
    </source>
</evidence>
<evidence type="ECO:0000313" key="13">
    <source>
        <dbReference type="EMBL" id="CAF1593151.1"/>
    </source>
</evidence>
<dbReference type="Pfam" id="PF02825">
    <property type="entry name" value="WWE"/>
    <property type="match status" value="1"/>
</dbReference>
<evidence type="ECO:0000256" key="9">
    <source>
        <dbReference type="ARBA" id="ARBA00047597"/>
    </source>
</evidence>
<dbReference type="GO" id="GO:0003950">
    <property type="term" value="F:NAD+ poly-ADP-ribosyltransferase activity"/>
    <property type="evidence" value="ECO:0007669"/>
    <property type="project" value="TreeGrafter"/>
</dbReference>
<keyword evidence="10" id="KW-0521">NADP</keyword>
<dbReference type="AlphaFoldDB" id="A0A815VPZ2"/>
<keyword evidence="6 10" id="KW-0808">Transferase</keyword>
<evidence type="ECO:0000313" key="15">
    <source>
        <dbReference type="Proteomes" id="UP000663852"/>
    </source>
</evidence>
<dbReference type="GO" id="GO:0005576">
    <property type="term" value="C:extracellular region"/>
    <property type="evidence" value="ECO:0007669"/>
    <property type="project" value="UniProtKB-SubCell"/>
</dbReference>
<evidence type="ECO:0000313" key="12">
    <source>
        <dbReference type="EMBL" id="CAF1535067.1"/>
    </source>
</evidence>
<dbReference type="PANTHER" id="PTHR10339">
    <property type="entry name" value="ADP-RIBOSYLTRANSFERASE"/>
    <property type="match status" value="1"/>
</dbReference>
<evidence type="ECO:0000256" key="1">
    <source>
        <dbReference type="ARBA" id="ARBA00004613"/>
    </source>
</evidence>
<evidence type="ECO:0000256" key="8">
    <source>
        <dbReference type="ARBA" id="ARBA00023026"/>
    </source>
</evidence>
<dbReference type="OrthoDB" id="423533at2759"/>
<keyword evidence="10" id="KW-0520">NAD</keyword>
<organism evidence="12 15">
    <name type="scientific">Adineta ricciae</name>
    <name type="common">Rotifer</name>
    <dbReference type="NCBI Taxonomy" id="249248"/>
    <lineage>
        <taxon>Eukaryota</taxon>
        <taxon>Metazoa</taxon>
        <taxon>Spiralia</taxon>
        <taxon>Gnathifera</taxon>
        <taxon>Rotifera</taxon>
        <taxon>Eurotatoria</taxon>
        <taxon>Bdelloidea</taxon>
        <taxon>Adinetida</taxon>
        <taxon>Adinetidae</taxon>
        <taxon>Adineta</taxon>
    </lineage>
</organism>
<dbReference type="GO" id="GO:0090729">
    <property type="term" value="F:toxin activity"/>
    <property type="evidence" value="ECO:0007669"/>
    <property type="project" value="UniProtKB-KW"/>
</dbReference>
<dbReference type="SUPFAM" id="SSF117839">
    <property type="entry name" value="WWE domain"/>
    <property type="match status" value="1"/>
</dbReference>
<dbReference type="Gene3D" id="3.30.720.50">
    <property type="match status" value="1"/>
</dbReference>
<name>A0A815VPZ2_ADIRI</name>
<reference evidence="12" key="1">
    <citation type="submission" date="2021-02" db="EMBL/GenBank/DDBJ databases">
        <authorList>
            <person name="Nowell W R."/>
        </authorList>
    </citation>
    <scope>NUCLEOTIDE SEQUENCE</scope>
</reference>
<comment type="similarity">
    <text evidence="2 10">Belongs to the Arg-specific ADP-ribosyltransferase family.</text>
</comment>
<evidence type="ECO:0000256" key="2">
    <source>
        <dbReference type="ARBA" id="ARBA00009558"/>
    </source>
</evidence>
<comment type="catalytic activity">
    <reaction evidence="9 10">
        <text>L-arginyl-[protein] + NAD(+) = N(omega)-(ADP-D-ribosyl)-L-arginyl-[protein] + nicotinamide + H(+)</text>
        <dbReference type="Rhea" id="RHEA:19149"/>
        <dbReference type="Rhea" id="RHEA-COMP:10532"/>
        <dbReference type="Rhea" id="RHEA-COMP:15087"/>
        <dbReference type="ChEBI" id="CHEBI:15378"/>
        <dbReference type="ChEBI" id="CHEBI:17154"/>
        <dbReference type="ChEBI" id="CHEBI:29965"/>
        <dbReference type="ChEBI" id="CHEBI:57540"/>
        <dbReference type="ChEBI" id="CHEBI:142554"/>
        <dbReference type="EC" id="2.4.2.31"/>
    </reaction>
</comment>
<evidence type="ECO:0000256" key="3">
    <source>
        <dbReference type="ARBA" id="ARBA00022525"/>
    </source>
</evidence>
<dbReference type="GO" id="GO:0016779">
    <property type="term" value="F:nucleotidyltransferase activity"/>
    <property type="evidence" value="ECO:0007669"/>
    <property type="project" value="UniProtKB-KW"/>
</dbReference>
<dbReference type="Proteomes" id="UP000663852">
    <property type="component" value="Unassembled WGS sequence"/>
</dbReference>
<comment type="caution">
    <text evidence="12">The sequence shown here is derived from an EMBL/GenBank/DDBJ whole genome shotgun (WGS) entry which is preliminary data.</text>
</comment>
<dbReference type="InterPro" id="IPR000768">
    <property type="entry name" value="ART"/>
</dbReference>
<dbReference type="Proteomes" id="UP000663828">
    <property type="component" value="Unassembled WGS sequence"/>
</dbReference>
<keyword evidence="3" id="KW-0964">Secreted</keyword>
<protein>
    <recommendedName>
        <fullName evidence="10">NAD(P)(+)--arginine ADP-ribosyltransferase</fullName>
        <ecNumber evidence="10">2.4.2.31</ecNumber>
    </recommendedName>
    <alternativeName>
        <fullName evidence="10">Mono(ADP-ribosyl)transferase</fullName>
    </alternativeName>
</protein>
<comment type="subcellular location">
    <subcellularLocation>
        <location evidence="1">Secreted</location>
    </subcellularLocation>
</comment>
<dbReference type="PROSITE" id="PS50918">
    <property type="entry name" value="WWE"/>
    <property type="match status" value="1"/>
</dbReference>
<dbReference type="PANTHER" id="PTHR10339:SF25">
    <property type="entry name" value="SECRETED EXOENZYME S"/>
    <property type="match status" value="1"/>
</dbReference>
<feature type="domain" description="WWE" evidence="11">
    <location>
        <begin position="1"/>
        <end position="68"/>
    </location>
</feature>
<evidence type="ECO:0000256" key="5">
    <source>
        <dbReference type="ARBA" id="ARBA00022676"/>
    </source>
</evidence>
<gene>
    <name evidence="12" type="ORF">EDS130_LOCUS44879</name>
    <name evidence="13" type="ORF">XAT740_LOCUS46796</name>
</gene>
<proteinExistence type="inferred from homology"/>
<keyword evidence="4" id="KW-0800">Toxin</keyword>
<dbReference type="Pfam" id="PF01129">
    <property type="entry name" value="ART"/>
    <property type="match status" value="1"/>
</dbReference>
<evidence type="ECO:0000256" key="10">
    <source>
        <dbReference type="RuleBase" id="RU361228"/>
    </source>
</evidence>
<dbReference type="EMBL" id="CAJNOR010006358">
    <property type="protein sequence ID" value="CAF1593151.1"/>
    <property type="molecule type" value="Genomic_DNA"/>
</dbReference>
<dbReference type="InterPro" id="IPR037197">
    <property type="entry name" value="WWE_dom_sf"/>
</dbReference>
<dbReference type="Gene3D" id="3.90.176.10">
    <property type="entry name" value="Toxin ADP-ribosyltransferase, Chain A, domain 1"/>
    <property type="match status" value="1"/>
</dbReference>
<evidence type="ECO:0000259" key="11">
    <source>
        <dbReference type="PROSITE" id="PS50918"/>
    </source>
</evidence>
<keyword evidence="14" id="KW-1185">Reference proteome</keyword>
<dbReference type="EC" id="2.4.2.31" evidence="10"/>
<evidence type="ECO:0000256" key="7">
    <source>
        <dbReference type="ARBA" id="ARBA00022695"/>
    </source>
</evidence>
<dbReference type="EMBL" id="CAJNOJ010000944">
    <property type="protein sequence ID" value="CAF1535067.1"/>
    <property type="molecule type" value="Genomic_DNA"/>
</dbReference>
<dbReference type="SUPFAM" id="SSF56399">
    <property type="entry name" value="ADP-ribosylation"/>
    <property type="match status" value="1"/>
</dbReference>
<accession>A0A815VPZ2</accession>
<keyword evidence="5 10" id="KW-0328">Glycosyltransferase</keyword>
<evidence type="ECO:0000313" key="14">
    <source>
        <dbReference type="Proteomes" id="UP000663828"/>
    </source>
</evidence>
<keyword evidence="7" id="KW-0548">Nucleotidyltransferase</keyword>
<sequence length="329" mass="38908">MRTFWYYETDSTEMANNWLPFSDIGCEILEEAFKTKDEEIELDDYVVNLKENILIKKENKSKQYRIKRVENVSRTEMIRHGRFCDYEPLTNRSFKESDNKGDYRGFIWSWYEKQNESGVVSLPTIIEKAAVGIQIEGKLCRKSHEANWLTNRLLQVKHQKEDIVGKCCIMLYTRECFLYSTINLALRADDQTKFDTLGPFCYLLKFVGLLTLYPDYMYEQIVYRSMNLNLDQIEQYKKAAIDGDLKQWLCFSSTTKSRRVAKFYGGNSLFIIELPINEYSFGIDISKFSIIPEEEEVLLPTQICFRVKKVDYDESKKMHIIHLNMNMYS</sequence>
<dbReference type="InterPro" id="IPR050999">
    <property type="entry name" value="ADP-ribosyltransferase_ARG"/>
</dbReference>
<dbReference type="InterPro" id="IPR004170">
    <property type="entry name" value="WWE_dom"/>
</dbReference>